<organism evidence="1 2">
    <name type="scientific">Halomonas dongshanensis</name>
    <dbReference type="NCBI Taxonomy" id="2890835"/>
    <lineage>
        <taxon>Bacteria</taxon>
        <taxon>Pseudomonadati</taxon>
        <taxon>Pseudomonadota</taxon>
        <taxon>Gammaproteobacteria</taxon>
        <taxon>Oceanospirillales</taxon>
        <taxon>Halomonadaceae</taxon>
        <taxon>Halomonas</taxon>
    </lineage>
</organism>
<evidence type="ECO:0000313" key="2">
    <source>
        <dbReference type="Proteomes" id="UP001165542"/>
    </source>
</evidence>
<accession>A0ABT2EGT6</accession>
<evidence type="ECO:0000313" key="1">
    <source>
        <dbReference type="EMBL" id="MCS2610801.1"/>
    </source>
</evidence>
<keyword evidence="2" id="KW-1185">Reference proteome</keyword>
<protein>
    <submittedName>
        <fullName evidence="1">Uncharacterized protein</fullName>
    </submittedName>
</protein>
<reference evidence="1" key="1">
    <citation type="submission" date="2021-11" db="EMBL/GenBank/DDBJ databases">
        <title>Halomonas sp., isolated from a coastal aquaculture zone in Dongshan Bay.</title>
        <authorList>
            <person name="Lin W."/>
        </authorList>
    </citation>
    <scope>NUCLEOTIDE SEQUENCE</scope>
    <source>
        <strain evidence="1">Yzlin-01</strain>
    </source>
</reference>
<sequence>MIAVCGFNPSLGPGAITGFGWNFALLPPDPERPGYTLPGAGIIVSVGGLPGALAQWEYIRRFMEGDDAIQPAAKEWGVAWYDAYVAREKAECERTNDMARWRRFRRKRLWEHARFAHWYTEYRMKHVLPKAVPKDWLAEWSKPLPREQWATPSRALTELSEHLRAAYQRGETFVEMGDIEKRFNVALDAHERVVSPYPSMPFRAGAN</sequence>
<name>A0ABT2EGT6_9GAMM</name>
<dbReference type="EMBL" id="JAJISC010000008">
    <property type="protein sequence ID" value="MCS2610801.1"/>
    <property type="molecule type" value="Genomic_DNA"/>
</dbReference>
<gene>
    <name evidence="1" type="ORF">LLY24_15910</name>
</gene>
<dbReference type="Proteomes" id="UP001165542">
    <property type="component" value="Unassembled WGS sequence"/>
</dbReference>
<proteinExistence type="predicted"/>
<dbReference type="RefSeq" id="WP_259037298.1">
    <property type="nucleotide sequence ID" value="NZ_JAJISC010000008.1"/>
</dbReference>
<comment type="caution">
    <text evidence="1">The sequence shown here is derived from an EMBL/GenBank/DDBJ whole genome shotgun (WGS) entry which is preliminary data.</text>
</comment>